<reference evidence="1" key="1">
    <citation type="submission" date="2018-02" db="EMBL/GenBank/DDBJ databases">
        <title>Rhizophora mucronata_Transcriptome.</title>
        <authorList>
            <person name="Meera S.P."/>
            <person name="Sreeshan A."/>
            <person name="Augustine A."/>
        </authorList>
    </citation>
    <scope>NUCLEOTIDE SEQUENCE</scope>
    <source>
        <tissue evidence="1">Leaf</tissue>
    </source>
</reference>
<protein>
    <submittedName>
        <fullName evidence="1">Uncharacterized protein</fullName>
    </submittedName>
</protein>
<accession>A0A2P2P4Q3</accession>
<dbReference type="AlphaFoldDB" id="A0A2P2P4Q3"/>
<name>A0A2P2P4Q3_RHIMU</name>
<evidence type="ECO:0000313" key="1">
    <source>
        <dbReference type="EMBL" id="MBX49734.1"/>
    </source>
</evidence>
<dbReference type="EMBL" id="GGEC01069250">
    <property type="protein sequence ID" value="MBX49734.1"/>
    <property type="molecule type" value="Transcribed_RNA"/>
</dbReference>
<sequence>MVLWCFEPIWDTILYPVFVVRLDSCRFSSSRCQCST</sequence>
<organism evidence="1">
    <name type="scientific">Rhizophora mucronata</name>
    <name type="common">Asiatic mangrove</name>
    <dbReference type="NCBI Taxonomy" id="61149"/>
    <lineage>
        <taxon>Eukaryota</taxon>
        <taxon>Viridiplantae</taxon>
        <taxon>Streptophyta</taxon>
        <taxon>Embryophyta</taxon>
        <taxon>Tracheophyta</taxon>
        <taxon>Spermatophyta</taxon>
        <taxon>Magnoliopsida</taxon>
        <taxon>eudicotyledons</taxon>
        <taxon>Gunneridae</taxon>
        <taxon>Pentapetalae</taxon>
        <taxon>rosids</taxon>
        <taxon>fabids</taxon>
        <taxon>Malpighiales</taxon>
        <taxon>Rhizophoraceae</taxon>
        <taxon>Rhizophora</taxon>
    </lineage>
</organism>
<proteinExistence type="predicted"/>